<evidence type="ECO:0000313" key="4">
    <source>
        <dbReference type="EMBL" id="OHB04682.1"/>
    </source>
</evidence>
<gene>
    <name evidence="4" type="ORF">A2920_02030</name>
</gene>
<dbReference type="Gene3D" id="3.40.1190.20">
    <property type="match status" value="1"/>
</dbReference>
<keyword evidence="1" id="KW-0808">Transferase</keyword>
<organism evidence="4 5">
    <name type="scientific">Candidatus Zambryskibacteria bacterium RIFCSPLOWO2_01_FULL_43_17</name>
    <dbReference type="NCBI Taxonomy" id="1802760"/>
    <lineage>
        <taxon>Bacteria</taxon>
        <taxon>Candidatus Zambryskiibacteriota</taxon>
    </lineage>
</organism>
<dbReference type="Proteomes" id="UP000179283">
    <property type="component" value="Unassembled WGS sequence"/>
</dbReference>
<dbReference type="Pfam" id="PF00294">
    <property type="entry name" value="PfkB"/>
    <property type="match status" value="1"/>
</dbReference>
<accession>A0A1G2U6V1</accession>
<dbReference type="GO" id="GO:0016301">
    <property type="term" value="F:kinase activity"/>
    <property type="evidence" value="ECO:0007669"/>
    <property type="project" value="UniProtKB-KW"/>
</dbReference>
<sequence>MSKDYDFIAIGDITTDAFIRLKNASVHCDVDRENCEICMTFGDKIPYDFVEVVRAVGNSPNAAVSATRLGLTSALVSNLGDDENGRECLDTLKKNGVSLEFMRVHENKKTNYHYVLWYEDERTILIKHEEFDYSLPQLGAVKWIYLSSMGSTSENFHREIADYLVRHPDVKLAFQPGTFQFKLGYKKLRTIYEHTEVFFCNVNEAHRVLEKEGKIEIIELLKGIHGLGPKIVVITDGAKGAYTYDGNSAYFMPPYPDPNPPFERTGAGDAFASTFTSALVLGKGAEEALMWAPINSMAVVQQIGAQKGLLTREQLEKYLKDAPESYRPKLLS</sequence>
<evidence type="ECO:0000259" key="3">
    <source>
        <dbReference type="Pfam" id="PF00294"/>
    </source>
</evidence>
<reference evidence="4 5" key="1">
    <citation type="journal article" date="2016" name="Nat. Commun.">
        <title>Thousands of microbial genomes shed light on interconnected biogeochemical processes in an aquifer system.</title>
        <authorList>
            <person name="Anantharaman K."/>
            <person name="Brown C.T."/>
            <person name="Hug L.A."/>
            <person name="Sharon I."/>
            <person name="Castelle C.J."/>
            <person name="Probst A.J."/>
            <person name="Thomas B.C."/>
            <person name="Singh A."/>
            <person name="Wilkins M.J."/>
            <person name="Karaoz U."/>
            <person name="Brodie E.L."/>
            <person name="Williams K.H."/>
            <person name="Hubbard S.S."/>
            <person name="Banfield J.F."/>
        </authorList>
    </citation>
    <scope>NUCLEOTIDE SEQUENCE [LARGE SCALE GENOMIC DNA]</scope>
</reference>
<evidence type="ECO:0000313" key="5">
    <source>
        <dbReference type="Proteomes" id="UP000179283"/>
    </source>
</evidence>
<keyword evidence="2" id="KW-0418">Kinase</keyword>
<proteinExistence type="predicted"/>
<dbReference type="SUPFAM" id="SSF53613">
    <property type="entry name" value="Ribokinase-like"/>
    <property type="match status" value="1"/>
</dbReference>
<dbReference type="InterPro" id="IPR029056">
    <property type="entry name" value="Ribokinase-like"/>
</dbReference>
<feature type="domain" description="Carbohydrate kinase PfkB" evidence="3">
    <location>
        <begin position="57"/>
        <end position="309"/>
    </location>
</feature>
<name>A0A1G2U6V1_9BACT</name>
<dbReference type="PANTHER" id="PTHR10584:SF166">
    <property type="entry name" value="RIBOKINASE"/>
    <property type="match status" value="1"/>
</dbReference>
<evidence type="ECO:0000256" key="1">
    <source>
        <dbReference type="ARBA" id="ARBA00022679"/>
    </source>
</evidence>
<comment type="caution">
    <text evidence="4">The sequence shown here is derived from an EMBL/GenBank/DDBJ whole genome shotgun (WGS) entry which is preliminary data.</text>
</comment>
<dbReference type="AlphaFoldDB" id="A0A1G2U6V1"/>
<evidence type="ECO:0000256" key="2">
    <source>
        <dbReference type="ARBA" id="ARBA00022777"/>
    </source>
</evidence>
<dbReference type="InterPro" id="IPR011611">
    <property type="entry name" value="PfkB_dom"/>
</dbReference>
<dbReference type="PANTHER" id="PTHR10584">
    <property type="entry name" value="SUGAR KINASE"/>
    <property type="match status" value="1"/>
</dbReference>
<protein>
    <recommendedName>
        <fullName evidence="3">Carbohydrate kinase PfkB domain-containing protein</fullName>
    </recommendedName>
</protein>
<dbReference type="EMBL" id="MHWD01000007">
    <property type="protein sequence ID" value="OHB04682.1"/>
    <property type="molecule type" value="Genomic_DNA"/>
</dbReference>